<evidence type="ECO:0000259" key="3">
    <source>
        <dbReference type="PROSITE" id="PS50076"/>
    </source>
</evidence>
<gene>
    <name evidence="4" type="ORF">TRSC58_07374</name>
</gene>
<dbReference type="InterPro" id="IPR001623">
    <property type="entry name" value="DnaJ_domain"/>
</dbReference>
<dbReference type="PROSITE" id="PS50076">
    <property type="entry name" value="DNAJ_2"/>
    <property type="match status" value="1"/>
</dbReference>
<dbReference type="Gene3D" id="1.10.287.110">
    <property type="entry name" value="DnaJ domain"/>
    <property type="match status" value="1"/>
</dbReference>
<evidence type="ECO:0000313" key="4">
    <source>
        <dbReference type="EMBL" id="ESL05029.1"/>
    </source>
</evidence>
<keyword evidence="5" id="KW-1185">Reference proteome</keyword>
<organism evidence="4 5">
    <name type="scientific">Trypanosoma rangeli SC58</name>
    <dbReference type="NCBI Taxonomy" id="429131"/>
    <lineage>
        <taxon>Eukaryota</taxon>
        <taxon>Discoba</taxon>
        <taxon>Euglenozoa</taxon>
        <taxon>Kinetoplastea</taxon>
        <taxon>Metakinetoplastina</taxon>
        <taxon>Trypanosomatida</taxon>
        <taxon>Trypanosomatidae</taxon>
        <taxon>Trypanosoma</taxon>
        <taxon>Herpetosoma</taxon>
    </lineage>
</organism>
<name>A0A061IS19_TRYRA</name>
<feature type="transmembrane region" description="Helical" evidence="2">
    <location>
        <begin position="169"/>
        <end position="192"/>
    </location>
</feature>
<dbReference type="AlphaFoldDB" id="A0A061IS19"/>
<dbReference type="Pfam" id="PF00226">
    <property type="entry name" value="DnaJ"/>
    <property type="match status" value="1"/>
</dbReference>
<evidence type="ECO:0000313" key="5">
    <source>
        <dbReference type="Proteomes" id="UP000031737"/>
    </source>
</evidence>
<feature type="domain" description="J" evidence="3">
    <location>
        <begin position="85"/>
        <end position="146"/>
    </location>
</feature>
<dbReference type="Proteomes" id="UP000031737">
    <property type="component" value="Unassembled WGS sequence"/>
</dbReference>
<feature type="region of interest" description="Disordered" evidence="1">
    <location>
        <begin position="251"/>
        <end position="273"/>
    </location>
</feature>
<dbReference type="EMBL" id="AUPL01007526">
    <property type="protein sequence ID" value="ESL05029.1"/>
    <property type="molecule type" value="Genomic_DNA"/>
</dbReference>
<comment type="caution">
    <text evidence="4">The sequence shown here is derived from an EMBL/GenBank/DDBJ whole genome shotgun (WGS) entry which is preliminary data.</text>
</comment>
<keyword evidence="2" id="KW-0812">Transmembrane</keyword>
<sequence>MPALLRGGAGRVGISASCALASLRRATTGEHHSYRPGRLARVFRRLYVYVTPRSFHKSLATKFQVGMERVQELEREQLWLRQHGSPLRVMGLPEHAELTEVRSRYRDLVFATHPDTAEKEAKAQYDMIQTAYKMVTTSTSLWHQNGSAPALYRSLRSTSRGLTWRVDCVTLFALFSYAVMGAVGIMFSVVVVRQFLELALRFFDPEFYAFLVAQEKEEERQRLAGISVDTDPKRLAPTVVKRLLFPGRFVHNNNNNNGGGGGGGDEAGKEGDE</sequence>
<evidence type="ECO:0000256" key="2">
    <source>
        <dbReference type="SAM" id="Phobius"/>
    </source>
</evidence>
<accession>A0A061IS19</accession>
<reference evidence="4 5" key="1">
    <citation type="submission" date="2013-07" db="EMBL/GenBank/DDBJ databases">
        <authorList>
            <person name="Stoco P.H."/>
            <person name="Wagner G."/>
            <person name="Gerber A."/>
            <person name="Zaha A."/>
            <person name="Thompson C."/>
            <person name="Bartholomeu D.C."/>
            <person name="Luckemeyer D.D."/>
            <person name="Bahia D."/>
            <person name="Loreto E."/>
            <person name="Prestes E.B."/>
            <person name="Lima F.M."/>
            <person name="Rodrigues-Luiz G."/>
            <person name="Vallejo G.A."/>
            <person name="Filho J.F."/>
            <person name="Monteiro K.M."/>
            <person name="Tyler K.M."/>
            <person name="de Almeida L.G."/>
            <person name="Ortiz M.F."/>
            <person name="Siervo M.A."/>
            <person name="de Moraes M.H."/>
            <person name="Cunha O.L."/>
            <person name="Mendonca-Neto R."/>
            <person name="Silva R."/>
            <person name="Teixeira S.M."/>
            <person name="Murta S.M."/>
            <person name="Sincero T.C."/>
            <person name="Mendes T.A."/>
            <person name="Urmenyi T.P."/>
            <person name="Silva V.G."/>
            <person name="da Rocha W.D."/>
            <person name="Andersson B."/>
            <person name="Romanha A.J."/>
            <person name="Steindel M."/>
            <person name="de Vasconcelos A.T."/>
            <person name="Grisard E.C."/>
        </authorList>
    </citation>
    <scope>NUCLEOTIDE SEQUENCE [LARGE SCALE GENOMIC DNA]</scope>
    <source>
        <strain evidence="4 5">SC58</strain>
    </source>
</reference>
<protein>
    <recommendedName>
        <fullName evidence="3">J domain-containing protein</fullName>
    </recommendedName>
</protein>
<dbReference type="OrthoDB" id="10250354at2759"/>
<dbReference type="VEuPathDB" id="TriTrypDB:TRSC58_07374"/>
<dbReference type="SUPFAM" id="SSF46565">
    <property type="entry name" value="Chaperone J-domain"/>
    <property type="match status" value="1"/>
</dbReference>
<evidence type="ECO:0000256" key="1">
    <source>
        <dbReference type="SAM" id="MobiDB-lite"/>
    </source>
</evidence>
<keyword evidence="2" id="KW-0472">Membrane</keyword>
<keyword evidence="2" id="KW-1133">Transmembrane helix</keyword>
<proteinExistence type="predicted"/>
<dbReference type="InterPro" id="IPR036869">
    <property type="entry name" value="J_dom_sf"/>
</dbReference>
<dbReference type="CDD" id="cd06257">
    <property type="entry name" value="DnaJ"/>
    <property type="match status" value="1"/>
</dbReference>